<dbReference type="InterPro" id="IPR015943">
    <property type="entry name" value="WD40/YVTN_repeat-like_dom_sf"/>
</dbReference>
<keyword evidence="6" id="KW-0804">Transcription</keyword>
<protein>
    <recommendedName>
        <fullName evidence="8">Transcription initiation factor TFIID subunit 5</fullName>
    </recommendedName>
</protein>
<dbReference type="CDD" id="cd00200">
    <property type="entry name" value="WD40"/>
    <property type="match status" value="1"/>
</dbReference>
<sequence>MHPNQQFCNMNNNTIVNGTDSPGSASGDKRDLLALLKLIKKYNLKQTEELLCQEANIRSEELEDLDDKEISSLLTSALGDNQENNPPGITVHTGTENDPEFYDTVFGELRNFVDESLDIYKHELFMVLYPILVQIYFKLVSNGYAKPAREFVEKYGPDLDYYYREDLQNLLLITKRSDLENNDFVTAMETDKFIIRMSRDAHSLFKRHIQDRKQELIADIVAKYLHFDTYEGTARSKAQCDATAGSLIGEARRQDNKIRVYYGLLKEVDFQSLTTPAPTVVEEEDDNDPDAPDKPKKKKPKKDPLFSKKSKSDPNAPAMDRIPLPELKDADKLEKLKALREASKRVPLNKDSLPSVCLYTILNSHHTVTCAEISEDSYMMAVGFTDSSIKVWSLTPAKLREMKTAEHLKDIDKDAEDVLVRMMDDRTGEAARTFYGHSGPVYRCAFAPEKNMLLSCSEDTTIRLWSLHTWTCIVVFKGHLFPVWDVRFSPHGYYFASCSYDKTARLWATDSNQPLRIFTGHLSDVDCVQFHPNSNYIASGSSDRTIRLWDVLNGQLVRLMTGHKGSIYALAFSTCGRYLASGSSDHTVLIYDLSHGQLVTSLVRHAGSIHTMCFSRDGTILAIGGLDCCLTLWDFSKLAEDYIAQNSNASHNPEINEGDTYLLRAFPTKCTPFLSLHFTRRNLLLAVGTFKA</sequence>
<evidence type="ECO:0000256" key="1">
    <source>
        <dbReference type="ARBA" id="ARBA00004123"/>
    </source>
</evidence>
<dbReference type="Gene3D" id="2.130.10.10">
    <property type="entry name" value="YVTN repeat-like/Quinoprotein amine dehydrogenase"/>
    <property type="match status" value="2"/>
</dbReference>
<dbReference type="InterPro" id="IPR037264">
    <property type="entry name" value="TFIID_NTD2_sf"/>
</dbReference>
<dbReference type="CDD" id="cd08044">
    <property type="entry name" value="TAF5_NTD2"/>
    <property type="match status" value="1"/>
</dbReference>
<dbReference type="InterPro" id="IPR007582">
    <property type="entry name" value="TFIID_NTD2"/>
</dbReference>
<accession>A0A1A9USD4</accession>
<evidence type="ECO:0000256" key="3">
    <source>
        <dbReference type="ARBA" id="ARBA00022574"/>
    </source>
</evidence>
<dbReference type="PROSITE" id="PS50294">
    <property type="entry name" value="WD_REPEATS_REGION"/>
    <property type="match status" value="5"/>
</dbReference>
<dbReference type="PANTHER" id="PTHR19879">
    <property type="entry name" value="TRANSCRIPTION INITIATION FACTOR TFIID"/>
    <property type="match status" value="1"/>
</dbReference>
<feature type="repeat" description="WD" evidence="9">
    <location>
        <begin position="518"/>
        <end position="559"/>
    </location>
</feature>
<feature type="region of interest" description="Disordered" evidence="10">
    <location>
        <begin position="276"/>
        <end position="325"/>
    </location>
</feature>
<dbReference type="GO" id="GO:0005669">
    <property type="term" value="C:transcription factor TFIID complex"/>
    <property type="evidence" value="ECO:0007669"/>
    <property type="project" value="TreeGrafter"/>
</dbReference>
<dbReference type="PROSITE" id="PS50082">
    <property type="entry name" value="WD_REPEATS_2"/>
    <property type="match status" value="6"/>
</dbReference>
<evidence type="ECO:0000256" key="10">
    <source>
        <dbReference type="SAM" id="MobiDB-lite"/>
    </source>
</evidence>
<evidence type="ECO:0000313" key="12">
    <source>
        <dbReference type="EnsemblMetazoa" id="GAUT013717-PA"/>
    </source>
</evidence>
<evidence type="ECO:0000256" key="4">
    <source>
        <dbReference type="ARBA" id="ARBA00022737"/>
    </source>
</evidence>
<evidence type="ECO:0000256" key="7">
    <source>
        <dbReference type="ARBA" id="ARBA00023242"/>
    </source>
</evidence>
<organism evidence="12 13">
    <name type="scientific">Glossina austeni</name>
    <name type="common">Savannah tsetse fly</name>
    <dbReference type="NCBI Taxonomy" id="7395"/>
    <lineage>
        <taxon>Eukaryota</taxon>
        <taxon>Metazoa</taxon>
        <taxon>Ecdysozoa</taxon>
        <taxon>Arthropoda</taxon>
        <taxon>Hexapoda</taxon>
        <taxon>Insecta</taxon>
        <taxon>Pterygota</taxon>
        <taxon>Neoptera</taxon>
        <taxon>Endopterygota</taxon>
        <taxon>Diptera</taxon>
        <taxon>Brachycera</taxon>
        <taxon>Muscomorpha</taxon>
        <taxon>Hippoboscoidea</taxon>
        <taxon>Glossinidae</taxon>
        <taxon>Glossina</taxon>
    </lineage>
</organism>
<keyword evidence="4" id="KW-0677">Repeat</keyword>
<evidence type="ECO:0000259" key="11">
    <source>
        <dbReference type="Pfam" id="PF04494"/>
    </source>
</evidence>
<evidence type="ECO:0000256" key="5">
    <source>
        <dbReference type="ARBA" id="ARBA00023015"/>
    </source>
</evidence>
<feature type="domain" description="TFIID subunit TAF5 NTD2" evidence="11">
    <location>
        <begin position="96"/>
        <end position="225"/>
    </location>
</feature>
<dbReference type="Proteomes" id="UP000078200">
    <property type="component" value="Unassembled WGS sequence"/>
</dbReference>
<dbReference type="InterPro" id="IPR036322">
    <property type="entry name" value="WD40_repeat_dom_sf"/>
</dbReference>
<keyword evidence="7" id="KW-0539">Nucleus</keyword>
<dbReference type="STRING" id="7395.A0A1A9USD4"/>
<dbReference type="Pfam" id="PF00400">
    <property type="entry name" value="WD40"/>
    <property type="match status" value="6"/>
</dbReference>
<dbReference type="SMART" id="SM00320">
    <property type="entry name" value="WD40"/>
    <property type="match status" value="6"/>
</dbReference>
<reference evidence="12" key="1">
    <citation type="submission" date="2020-05" db="UniProtKB">
        <authorList>
            <consortium name="EnsemblMetazoa"/>
        </authorList>
    </citation>
    <scope>IDENTIFICATION</scope>
    <source>
        <strain evidence="12">TTRI</strain>
    </source>
</reference>
<keyword evidence="13" id="KW-1185">Reference proteome</keyword>
<dbReference type="VEuPathDB" id="VectorBase:GAUT013717"/>
<dbReference type="AlphaFoldDB" id="A0A1A9USD4"/>
<evidence type="ECO:0000256" key="2">
    <source>
        <dbReference type="ARBA" id="ARBA00009435"/>
    </source>
</evidence>
<feature type="repeat" description="WD" evidence="9">
    <location>
        <begin position="476"/>
        <end position="517"/>
    </location>
</feature>
<feature type="compositionally biased region" description="Acidic residues" evidence="10">
    <location>
        <begin position="281"/>
        <end position="290"/>
    </location>
</feature>
<feature type="compositionally biased region" description="Basic and acidic residues" evidence="10">
    <location>
        <begin position="302"/>
        <end position="312"/>
    </location>
</feature>
<dbReference type="PRINTS" id="PR00320">
    <property type="entry name" value="GPROTEINBRPT"/>
</dbReference>
<dbReference type="PROSITE" id="PS00678">
    <property type="entry name" value="WD_REPEATS_1"/>
    <property type="match status" value="2"/>
</dbReference>
<proteinExistence type="inferred from homology"/>
<dbReference type="SUPFAM" id="SSF50978">
    <property type="entry name" value="WD40 repeat-like"/>
    <property type="match status" value="1"/>
</dbReference>
<dbReference type="InterPro" id="IPR001680">
    <property type="entry name" value="WD40_rpt"/>
</dbReference>
<dbReference type="PANTHER" id="PTHR19879:SF1">
    <property type="entry name" value="CANNONBALL-RELATED"/>
    <property type="match status" value="1"/>
</dbReference>
<name>A0A1A9USD4_GLOAU</name>
<feature type="repeat" description="WD" evidence="9">
    <location>
        <begin position="602"/>
        <end position="636"/>
    </location>
</feature>
<dbReference type="GO" id="GO:0016251">
    <property type="term" value="F:RNA polymerase II general transcription initiation factor activity"/>
    <property type="evidence" value="ECO:0007669"/>
    <property type="project" value="TreeGrafter"/>
</dbReference>
<dbReference type="Pfam" id="PF04494">
    <property type="entry name" value="TFIID_NTD2"/>
    <property type="match status" value="1"/>
</dbReference>
<dbReference type="InterPro" id="IPR019775">
    <property type="entry name" value="WD40_repeat_CS"/>
</dbReference>
<dbReference type="FunFam" id="2.130.10.10:FF:000243">
    <property type="entry name" value="Transcription initiation factor TFIID subunit 5"/>
    <property type="match status" value="1"/>
</dbReference>
<keyword evidence="3 9" id="KW-0853">WD repeat</keyword>
<evidence type="ECO:0000256" key="9">
    <source>
        <dbReference type="PROSITE-ProRule" id="PRU00221"/>
    </source>
</evidence>
<dbReference type="EnsemblMetazoa" id="GAUT013717-RA">
    <property type="protein sequence ID" value="GAUT013717-PA"/>
    <property type="gene ID" value="GAUT013717"/>
</dbReference>
<evidence type="ECO:0000313" key="13">
    <source>
        <dbReference type="Proteomes" id="UP000078200"/>
    </source>
</evidence>
<keyword evidence="5" id="KW-0805">Transcription regulation</keyword>
<dbReference type="GO" id="GO:0006367">
    <property type="term" value="P:transcription initiation at RNA polymerase II promoter"/>
    <property type="evidence" value="ECO:0007669"/>
    <property type="project" value="TreeGrafter"/>
</dbReference>
<dbReference type="SUPFAM" id="SSF160897">
    <property type="entry name" value="Taf5 N-terminal domain-like"/>
    <property type="match status" value="1"/>
</dbReference>
<comment type="subcellular location">
    <subcellularLocation>
        <location evidence="1">Nucleus</location>
    </subcellularLocation>
</comment>
<feature type="repeat" description="WD" evidence="9">
    <location>
        <begin position="560"/>
        <end position="601"/>
    </location>
</feature>
<dbReference type="InterPro" id="IPR020472">
    <property type="entry name" value="WD40_PAC1"/>
</dbReference>
<comment type="similarity">
    <text evidence="2">Belongs to the WD repeat TAF5 family.</text>
</comment>
<feature type="repeat" description="WD" evidence="9">
    <location>
        <begin position="361"/>
        <end position="402"/>
    </location>
</feature>
<feature type="repeat" description="WD" evidence="9">
    <location>
        <begin position="434"/>
        <end position="475"/>
    </location>
</feature>
<evidence type="ECO:0000256" key="6">
    <source>
        <dbReference type="ARBA" id="ARBA00023163"/>
    </source>
</evidence>
<evidence type="ECO:0000256" key="8">
    <source>
        <dbReference type="ARBA" id="ARBA00044130"/>
    </source>
</evidence>
<dbReference type="Gene3D" id="1.25.40.500">
    <property type="entry name" value="TFIID subunit TAF5, NTD2 domain"/>
    <property type="match status" value="1"/>
</dbReference>